<gene>
    <name evidence="3" type="ORF">GCM10009560_76240</name>
</gene>
<accession>A0ABN1R8H7</accession>
<keyword evidence="1" id="KW-0472">Membrane</keyword>
<feature type="transmembrane region" description="Helical" evidence="1">
    <location>
        <begin position="114"/>
        <end position="134"/>
    </location>
</feature>
<evidence type="ECO:0000259" key="2">
    <source>
        <dbReference type="Pfam" id="PF23636"/>
    </source>
</evidence>
<keyword evidence="1" id="KW-1133">Transmembrane helix</keyword>
<dbReference type="EMBL" id="BAAAHQ010000057">
    <property type="protein sequence ID" value="GAA0953415.1"/>
    <property type="molecule type" value="Genomic_DNA"/>
</dbReference>
<proteinExistence type="predicted"/>
<organism evidence="3 4">
    <name type="scientific">Nonomuraea longicatena</name>
    <dbReference type="NCBI Taxonomy" id="83682"/>
    <lineage>
        <taxon>Bacteria</taxon>
        <taxon>Bacillati</taxon>
        <taxon>Actinomycetota</taxon>
        <taxon>Actinomycetes</taxon>
        <taxon>Streptosporangiales</taxon>
        <taxon>Streptosporangiaceae</taxon>
        <taxon>Nonomuraea</taxon>
    </lineage>
</organism>
<reference evidence="3 4" key="1">
    <citation type="journal article" date="2019" name="Int. J. Syst. Evol. Microbiol.">
        <title>The Global Catalogue of Microorganisms (GCM) 10K type strain sequencing project: providing services to taxonomists for standard genome sequencing and annotation.</title>
        <authorList>
            <consortium name="The Broad Institute Genomics Platform"/>
            <consortium name="The Broad Institute Genome Sequencing Center for Infectious Disease"/>
            <person name="Wu L."/>
            <person name="Ma J."/>
        </authorList>
    </citation>
    <scope>NUCLEOTIDE SEQUENCE [LARGE SCALE GENOMIC DNA]</scope>
    <source>
        <strain evidence="3 4">JCM 11136</strain>
    </source>
</reference>
<comment type="caution">
    <text evidence="3">The sequence shown here is derived from an EMBL/GenBank/DDBJ whole genome shotgun (WGS) entry which is preliminary data.</text>
</comment>
<dbReference type="RefSeq" id="WP_343955196.1">
    <property type="nucleotide sequence ID" value="NZ_BAAAHQ010000057.1"/>
</dbReference>
<feature type="transmembrane region" description="Helical" evidence="1">
    <location>
        <begin position="86"/>
        <end position="107"/>
    </location>
</feature>
<keyword evidence="4" id="KW-1185">Reference proteome</keyword>
<keyword evidence="1" id="KW-0812">Transmembrane</keyword>
<dbReference type="Proteomes" id="UP001501578">
    <property type="component" value="Unassembled WGS sequence"/>
</dbReference>
<evidence type="ECO:0000256" key="1">
    <source>
        <dbReference type="SAM" id="Phobius"/>
    </source>
</evidence>
<evidence type="ECO:0000313" key="4">
    <source>
        <dbReference type="Proteomes" id="UP001501578"/>
    </source>
</evidence>
<feature type="transmembrane region" description="Helical" evidence="1">
    <location>
        <begin position="54"/>
        <end position="80"/>
    </location>
</feature>
<name>A0ABN1R8H7_9ACTN</name>
<protein>
    <recommendedName>
        <fullName evidence="2">DUF7144 domain-containing protein</fullName>
    </recommendedName>
</protein>
<dbReference type="Pfam" id="PF23636">
    <property type="entry name" value="DUF7144"/>
    <property type="match status" value="1"/>
</dbReference>
<dbReference type="InterPro" id="IPR055568">
    <property type="entry name" value="DUF7144"/>
</dbReference>
<feature type="domain" description="DUF7144" evidence="2">
    <location>
        <begin position="18"/>
        <end position="130"/>
    </location>
</feature>
<feature type="transmembrane region" description="Helical" evidence="1">
    <location>
        <begin position="18"/>
        <end position="42"/>
    </location>
</feature>
<sequence>MTTASTPHSPTYHPESGWLAFAGMLGIVLGVFNVIEGLIGLFRESYFITPAGRLLIFNYTAWGWIWLVIGVLMIVAGAGILAGHMWARVLGITLAALAMIGQFAFIAAYPIWSIIAIALCVLIIYGLVAAPANATG</sequence>
<evidence type="ECO:0000313" key="3">
    <source>
        <dbReference type="EMBL" id="GAA0953415.1"/>
    </source>
</evidence>